<dbReference type="InterPro" id="IPR000244">
    <property type="entry name" value="Ribosomal_bL9"/>
</dbReference>
<dbReference type="PANTHER" id="PTHR21368">
    <property type="entry name" value="50S RIBOSOMAL PROTEIN L9"/>
    <property type="match status" value="1"/>
</dbReference>
<keyword evidence="2" id="KW-1185">Reference proteome</keyword>
<dbReference type="Proteomes" id="UP000734854">
    <property type="component" value="Unassembled WGS sequence"/>
</dbReference>
<name>A0A8J5KES6_ZINOF</name>
<dbReference type="GO" id="GO:0005840">
    <property type="term" value="C:ribosome"/>
    <property type="evidence" value="ECO:0007669"/>
    <property type="project" value="InterPro"/>
</dbReference>
<reference evidence="1 2" key="1">
    <citation type="submission" date="2020-08" db="EMBL/GenBank/DDBJ databases">
        <title>Plant Genome Project.</title>
        <authorList>
            <person name="Zhang R.-G."/>
        </authorList>
    </citation>
    <scope>NUCLEOTIDE SEQUENCE [LARGE SCALE GENOMIC DNA]</scope>
    <source>
        <tissue evidence="1">Rhizome</tissue>
    </source>
</reference>
<organism evidence="1 2">
    <name type="scientific">Zingiber officinale</name>
    <name type="common">Ginger</name>
    <name type="synonym">Amomum zingiber</name>
    <dbReference type="NCBI Taxonomy" id="94328"/>
    <lineage>
        <taxon>Eukaryota</taxon>
        <taxon>Viridiplantae</taxon>
        <taxon>Streptophyta</taxon>
        <taxon>Embryophyta</taxon>
        <taxon>Tracheophyta</taxon>
        <taxon>Spermatophyta</taxon>
        <taxon>Magnoliopsida</taxon>
        <taxon>Liliopsida</taxon>
        <taxon>Zingiberales</taxon>
        <taxon>Zingiberaceae</taxon>
        <taxon>Zingiber</taxon>
    </lineage>
</organism>
<comment type="caution">
    <text evidence="1">The sequence shown here is derived from an EMBL/GenBank/DDBJ whole genome shotgun (WGS) entry which is preliminary data.</text>
</comment>
<dbReference type="EMBL" id="JACMSC010000015">
    <property type="protein sequence ID" value="KAG6487052.1"/>
    <property type="molecule type" value="Genomic_DNA"/>
</dbReference>
<evidence type="ECO:0008006" key="3">
    <source>
        <dbReference type="Google" id="ProtNLM"/>
    </source>
</evidence>
<evidence type="ECO:0000313" key="1">
    <source>
        <dbReference type="EMBL" id="KAG6487052.1"/>
    </source>
</evidence>
<dbReference type="AlphaFoldDB" id="A0A8J5KES6"/>
<dbReference type="GO" id="GO:0006412">
    <property type="term" value="P:translation"/>
    <property type="evidence" value="ECO:0007669"/>
    <property type="project" value="InterPro"/>
</dbReference>
<accession>A0A8J5KES6</accession>
<dbReference type="GO" id="GO:0003735">
    <property type="term" value="F:structural constituent of ribosome"/>
    <property type="evidence" value="ECO:0007669"/>
    <property type="project" value="InterPro"/>
</dbReference>
<protein>
    <recommendedName>
        <fullName evidence="3">50S ribosomal protein L9, chloroplastic</fullName>
    </recommendedName>
</protein>
<sequence>MSVLVCSDNSLFIIAITRLTCSETKKEQYTMKVLFEFVIKCQCLDSGICELFTSEWLACYPLVVVELLCSVAFLARSQSPQLTSPIHSCFSPKELGAESMRQSTSWGKLGMVKVAPGHFRNHLMPKLLAVINIEKHAFLMREQREVCSLSFSFVFYD</sequence>
<gene>
    <name evidence="1" type="ORF">ZIOFF_055634</name>
</gene>
<evidence type="ECO:0000313" key="2">
    <source>
        <dbReference type="Proteomes" id="UP000734854"/>
    </source>
</evidence>
<proteinExistence type="predicted"/>